<keyword evidence="5" id="KW-1133">Transmembrane helix</keyword>
<protein>
    <submittedName>
        <fullName evidence="7">OmpA family protein</fullName>
    </submittedName>
</protein>
<dbReference type="InterPro" id="IPR006664">
    <property type="entry name" value="OMP_bac"/>
</dbReference>
<evidence type="ECO:0000256" key="5">
    <source>
        <dbReference type="SAM" id="Phobius"/>
    </source>
</evidence>
<dbReference type="AlphaFoldDB" id="A0A3A4NF05"/>
<dbReference type="Gene3D" id="3.30.1330.60">
    <property type="entry name" value="OmpA-like domain"/>
    <property type="match status" value="1"/>
</dbReference>
<comment type="caution">
    <text evidence="7">The sequence shown here is derived from an EMBL/GenBank/DDBJ whole genome shotgun (WGS) entry which is preliminary data.</text>
</comment>
<dbReference type="Pfam" id="PF00691">
    <property type="entry name" value="OmpA"/>
    <property type="match status" value="1"/>
</dbReference>
<name>A0A3A4NF05_ABYX5</name>
<dbReference type="PROSITE" id="PS51123">
    <property type="entry name" value="OMPA_2"/>
    <property type="match status" value="1"/>
</dbReference>
<evidence type="ECO:0000313" key="8">
    <source>
        <dbReference type="Proteomes" id="UP000265882"/>
    </source>
</evidence>
<dbReference type="PRINTS" id="PR01021">
    <property type="entry name" value="OMPADOMAIN"/>
</dbReference>
<reference evidence="7 8" key="1">
    <citation type="journal article" date="2017" name="ISME J.">
        <title>Energy and carbon metabolisms in a deep terrestrial subsurface fluid microbial community.</title>
        <authorList>
            <person name="Momper L."/>
            <person name="Jungbluth S.P."/>
            <person name="Lee M.D."/>
            <person name="Amend J.P."/>
        </authorList>
    </citation>
    <scope>NUCLEOTIDE SEQUENCE [LARGE SCALE GENOMIC DNA]</scope>
    <source>
        <strain evidence="7">SURF_5</strain>
    </source>
</reference>
<keyword evidence="3" id="KW-0998">Cell outer membrane</keyword>
<dbReference type="PANTHER" id="PTHR30329">
    <property type="entry name" value="STATOR ELEMENT OF FLAGELLAR MOTOR COMPLEX"/>
    <property type="match status" value="1"/>
</dbReference>
<dbReference type="InterPro" id="IPR036737">
    <property type="entry name" value="OmpA-like_sf"/>
</dbReference>
<feature type="transmembrane region" description="Helical" evidence="5">
    <location>
        <begin position="20"/>
        <end position="41"/>
    </location>
</feature>
<keyword evidence="2 4" id="KW-0472">Membrane</keyword>
<dbReference type="SUPFAM" id="SSF103088">
    <property type="entry name" value="OmpA-like"/>
    <property type="match status" value="1"/>
</dbReference>
<organism evidence="7 8">
    <name type="scientific">Abyssobacteria bacterium (strain SURF_5)</name>
    <dbReference type="NCBI Taxonomy" id="2093360"/>
    <lineage>
        <taxon>Bacteria</taxon>
        <taxon>Pseudomonadati</taxon>
        <taxon>Candidatus Hydrogenedentota</taxon>
        <taxon>Candidatus Abyssobacteria</taxon>
    </lineage>
</organism>
<dbReference type="GO" id="GO:0009279">
    <property type="term" value="C:cell outer membrane"/>
    <property type="evidence" value="ECO:0007669"/>
    <property type="project" value="UniProtKB-SubCell"/>
</dbReference>
<evidence type="ECO:0000256" key="3">
    <source>
        <dbReference type="ARBA" id="ARBA00023237"/>
    </source>
</evidence>
<evidence type="ECO:0000313" key="7">
    <source>
        <dbReference type="EMBL" id="RJP19588.1"/>
    </source>
</evidence>
<evidence type="ECO:0000256" key="1">
    <source>
        <dbReference type="ARBA" id="ARBA00004442"/>
    </source>
</evidence>
<evidence type="ECO:0000259" key="6">
    <source>
        <dbReference type="PROSITE" id="PS51123"/>
    </source>
</evidence>
<accession>A0A3A4NF05</accession>
<dbReference type="CDD" id="cd07185">
    <property type="entry name" value="OmpA_C-like"/>
    <property type="match status" value="1"/>
</dbReference>
<dbReference type="InterPro" id="IPR006665">
    <property type="entry name" value="OmpA-like"/>
</dbReference>
<feature type="domain" description="OmpA-like" evidence="6">
    <location>
        <begin position="72"/>
        <end position="189"/>
    </location>
</feature>
<dbReference type="EMBL" id="QZKU01000087">
    <property type="protein sequence ID" value="RJP19588.1"/>
    <property type="molecule type" value="Genomic_DNA"/>
</dbReference>
<dbReference type="Proteomes" id="UP000265882">
    <property type="component" value="Unassembled WGS sequence"/>
</dbReference>
<evidence type="ECO:0000256" key="2">
    <source>
        <dbReference type="ARBA" id="ARBA00023136"/>
    </source>
</evidence>
<sequence length="197" mass="21790">MAPDSNLAALRQEAAMGRLTPLFLSLVLAGFLFSACASLLVRKPKTIDAAADPIYRLDAELNAVAQAERTGNDSLVVRFSNVALFDVDEYSLRVGAERMLVDVVEVLKAFPDYLVVVEGHTDSEGEEGYNQWLSERRSRLVADFLVSHGLDPYSIQVVGYGESRPLTRNNTAEGRRQNRRVELHIRPKHASAGYIAD</sequence>
<evidence type="ECO:0000256" key="4">
    <source>
        <dbReference type="PROSITE-ProRule" id="PRU00473"/>
    </source>
</evidence>
<proteinExistence type="predicted"/>
<comment type="subcellular location">
    <subcellularLocation>
        <location evidence="1">Cell outer membrane</location>
    </subcellularLocation>
</comment>
<keyword evidence="5" id="KW-0812">Transmembrane</keyword>
<gene>
    <name evidence="7" type="ORF">C4520_12650</name>
</gene>
<dbReference type="PANTHER" id="PTHR30329:SF21">
    <property type="entry name" value="LIPOPROTEIN YIAD-RELATED"/>
    <property type="match status" value="1"/>
</dbReference>
<dbReference type="InterPro" id="IPR050330">
    <property type="entry name" value="Bact_OuterMem_StrucFunc"/>
</dbReference>